<feature type="transmembrane region" description="Helical" evidence="2">
    <location>
        <begin position="262"/>
        <end position="281"/>
    </location>
</feature>
<reference evidence="3" key="1">
    <citation type="submission" date="2021-01" db="EMBL/GenBank/DDBJ databases">
        <title>Modified the classification status of verrucomicrobia.</title>
        <authorList>
            <person name="Feng X."/>
        </authorList>
    </citation>
    <scope>NUCLEOTIDE SEQUENCE</scope>
    <source>
        <strain evidence="3">KCTC 22201</strain>
    </source>
</reference>
<keyword evidence="2" id="KW-1133">Transmembrane helix</keyword>
<dbReference type="AlphaFoldDB" id="A0A934VHC6"/>
<feature type="coiled-coil region" evidence="1">
    <location>
        <begin position="38"/>
        <end position="81"/>
    </location>
</feature>
<dbReference type="RefSeq" id="WP_200283249.1">
    <property type="nucleotide sequence ID" value="NZ_JAENII010000021.1"/>
</dbReference>
<keyword evidence="1" id="KW-0175">Coiled coil</keyword>
<organism evidence="3 4">
    <name type="scientific">Haloferula rosea</name>
    <dbReference type="NCBI Taxonomy" id="490093"/>
    <lineage>
        <taxon>Bacteria</taxon>
        <taxon>Pseudomonadati</taxon>
        <taxon>Verrucomicrobiota</taxon>
        <taxon>Verrucomicrobiia</taxon>
        <taxon>Verrucomicrobiales</taxon>
        <taxon>Verrucomicrobiaceae</taxon>
        <taxon>Haloferula</taxon>
    </lineage>
</organism>
<comment type="caution">
    <text evidence="3">The sequence shown here is derived from an EMBL/GenBank/DDBJ whole genome shotgun (WGS) entry which is preliminary data.</text>
</comment>
<dbReference type="EMBL" id="JAENII010000021">
    <property type="protein sequence ID" value="MBK1828932.1"/>
    <property type="molecule type" value="Genomic_DNA"/>
</dbReference>
<evidence type="ECO:0000256" key="1">
    <source>
        <dbReference type="SAM" id="Coils"/>
    </source>
</evidence>
<protein>
    <submittedName>
        <fullName evidence="3">Uncharacterized protein</fullName>
    </submittedName>
</protein>
<gene>
    <name evidence="3" type="ORF">JIN81_17990</name>
</gene>
<keyword evidence="2" id="KW-0472">Membrane</keyword>
<proteinExistence type="predicted"/>
<name>A0A934VHC6_9BACT</name>
<sequence>MTILLGVLVLQAQEPEAVPPAPPEGDDLEALKKLAPALVLAKEDLEEAKAKLEGAATEEEKGELEEEVNAQRVRVAELRDDFRTLASGIEEAKFLGIEPESISLKQSLEDILEPISRGVREATEEPREMDEMRRKLDTARDHLEMSEEALARLTNLLDLAETDSIIEELNGTKEMWDKRLARARSQIAVLEQQIAMREVDQRTTFEKLSEFFQQFWRSRGLNLVIAILAAVGAAIGVKRGYRLLKKLNRSKKKGGVAGRTMDLIVEILAVVAAIAALVLVFYLRGDWLLLALTILALLGILWASKTALPPYLEQVKLILNLGPVREGERMIYDGVPWRVRRLNFQCRFENPELDGGKLRLPIRDVMGLHSRPADAKEPWFPTRKDDWVVLGDETYGKVIEQTPDQVVVLRLGGSLKTYPTGDFLELAPENLSRGYRIQVVFGIDYAHQAIAISEVPEVFQQALERRLLEVVGKDGLRSVKVEFTSAGASSLDYAILADFDGSLGSRKNALNRLIQSVCVEVCNEHGWGIPFQQITLHQAAAQA</sequence>
<evidence type="ECO:0000313" key="4">
    <source>
        <dbReference type="Proteomes" id="UP000658278"/>
    </source>
</evidence>
<accession>A0A934VHC6</accession>
<feature type="coiled-coil region" evidence="1">
    <location>
        <begin position="129"/>
        <end position="193"/>
    </location>
</feature>
<evidence type="ECO:0000256" key="2">
    <source>
        <dbReference type="SAM" id="Phobius"/>
    </source>
</evidence>
<dbReference type="Proteomes" id="UP000658278">
    <property type="component" value="Unassembled WGS sequence"/>
</dbReference>
<keyword evidence="4" id="KW-1185">Reference proteome</keyword>
<feature type="transmembrane region" description="Helical" evidence="2">
    <location>
        <begin position="287"/>
        <end position="304"/>
    </location>
</feature>
<keyword evidence="2" id="KW-0812">Transmembrane</keyword>
<feature type="transmembrane region" description="Helical" evidence="2">
    <location>
        <begin position="220"/>
        <end position="241"/>
    </location>
</feature>
<evidence type="ECO:0000313" key="3">
    <source>
        <dbReference type="EMBL" id="MBK1828932.1"/>
    </source>
</evidence>